<protein>
    <submittedName>
        <fullName evidence="4">YafY family transcriptional regulator</fullName>
    </submittedName>
</protein>
<dbReference type="SUPFAM" id="SSF46785">
    <property type="entry name" value="Winged helix' DNA-binding domain"/>
    <property type="match status" value="1"/>
</dbReference>
<evidence type="ECO:0000259" key="2">
    <source>
        <dbReference type="Pfam" id="PF13280"/>
    </source>
</evidence>
<dbReference type="InterPro" id="IPR036388">
    <property type="entry name" value="WH-like_DNA-bd_sf"/>
</dbReference>
<sequence>MLELLQAGHRLGGAELARRLGVDERTVRRYAARLEDLGVPVVADRGRYGGYRLMPGYKLPPLMLTDDEAVAVVLGLLAGRRTGLPGPAAESALAKVQRVLPDALRDRVQALRDTLGFTGPDRAAGAAPGAVPDTGAVLTLAAAAREHRRVRLRYRSWRGEETERDLDPHGLVLHSGRWYVTGHDHRSGETRTFRVDRIASAEPGAELFEAPGDADPVRDVLRSLARVPYAHEVEVVLQTTLAEARRRVPAAVATLADNTGGEGGGVVLTTRAERLDGMARMLAGLGFPFIVRRPAELRGHVRALARDLAEQADR</sequence>
<evidence type="ECO:0000259" key="3">
    <source>
        <dbReference type="Pfam" id="PF25583"/>
    </source>
</evidence>
<dbReference type="InterPro" id="IPR057727">
    <property type="entry name" value="WCX_dom"/>
</dbReference>
<dbReference type="Proteomes" id="UP000305238">
    <property type="component" value="Unassembled WGS sequence"/>
</dbReference>
<accession>A0A5S4GSF4</accession>
<feature type="domain" description="WCX" evidence="3">
    <location>
        <begin position="231"/>
        <end position="309"/>
    </location>
</feature>
<name>A0A5S4GSF4_9ACTN</name>
<organism evidence="4 5">
    <name type="scientific">Actinomadura geliboluensis</name>
    <dbReference type="NCBI Taxonomy" id="882440"/>
    <lineage>
        <taxon>Bacteria</taxon>
        <taxon>Bacillati</taxon>
        <taxon>Actinomycetota</taxon>
        <taxon>Actinomycetes</taxon>
        <taxon>Streptosporangiales</taxon>
        <taxon>Thermomonosporaceae</taxon>
        <taxon>Actinomadura</taxon>
    </lineage>
</organism>
<dbReference type="PANTHER" id="PTHR34580">
    <property type="match status" value="1"/>
</dbReference>
<evidence type="ECO:0000313" key="4">
    <source>
        <dbReference type="EMBL" id="TMR29330.1"/>
    </source>
</evidence>
<dbReference type="InterPro" id="IPR013196">
    <property type="entry name" value="HTH_11"/>
</dbReference>
<evidence type="ECO:0000259" key="1">
    <source>
        <dbReference type="Pfam" id="PF08279"/>
    </source>
</evidence>
<dbReference type="InterPro" id="IPR051534">
    <property type="entry name" value="CBASS_pafABC_assoc_protein"/>
</dbReference>
<dbReference type="OrthoDB" id="3616433at2"/>
<proteinExistence type="predicted"/>
<dbReference type="Pfam" id="PF13280">
    <property type="entry name" value="WYL"/>
    <property type="match status" value="1"/>
</dbReference>
<gene>
    <name evidence="4" type="ORF">ETD96_35770</name>
</gene>
<dbReference type="PANTHER" id="PTHR34580:SF3">
    <property type="entry name" value="PROTEIN PAFB"/>
    <property type="match status" value="1"/>
</dbReference>
<keyword evidence="5" id="KW-1185">Reference proteome</keyword>
<dbReference type="PROSITE" id="PS52050">
    <property type="entry name" value="WYL"/>
    <property type="match status" value="1"/>
</dbReference>
<feature type="domain" description="WYL" evidence="2">
    <location>
        <begin position="137"/>
        <end position="202"/>
    </location>
</feature>
<dbReference type="Gene3D" id="1.10.10.10">
    <property type="entry name" value="Winged helix-like DNA-binding domain superfamily/Winged helix DNA-binding domain"/>
    <property type="match status" value="1"/>
</dbReference>
<dbReference type="InterPro" id="IPR026881">
    <property type="entry name" value="WYL_dom"/>
</dbReference>
<dbReference type="InterPro" id="IPR036390">
    <property type="entry name" value="WH_DNA-bd_sf"/>
</dbReference>
<dbReference type="EMBL" id="VCKZ01000387">
    <property type="protein sequence ID" value="TMR29330.1"/>
    <property type="molecule type" value="Genomic_DNA"/>
</dbReference>
<dbReference type="Pfam" id="PF25583">
    <property type="entry name" value="WCX"/>
    <property type="match status" value="1"/>
</dbReference>
<dbReference type="Pfam" id="PF08279">
    <property type="entry name" value="HTH_11"/>
    <property type="match status" value="1"/>
</dbReference>
<feature type="domain" description="Helix-turn-helix type 11" evidence="1">
    <location>
        <begin position="2"/>
        <end position="52"/>
    </location>
</feature>
<dbReference type="AlphaFoldDB" id="A0A5S4GSF4"/>
<comment type="caution">
    <text evidence="4">The sequence shown here is derived from an EMBL/GenBank/DDBJ whole genome shotgun (WGS) entry which is preliminary data.</text>
</comment>
<reference evidence="4 5" key="1">
    <citation type="submission" date="2019-05" db="EMBL/GenBank/DDBJ databases">
        <title>Draft genome sequence of Actinomadura geliboluensis A8036.</title>
        <authorList>
            <person name="Saricaoglu S."/>
            <person name="Isik K."/>
        </authorList>
    </citation>
    <scope>NUCLEOTIDE SEQUENCE [LARGE SCALE GENOMIC DNA]</scope>
    <source>
        <strain evidence="4 5">A8036</strain>
    </source>
</reference>
<evidence type="ECO:0000313" key="5">
    <source>
        <dbReference type="Proteomes" id="UP000305238"/>
    </source>
</evidence>